<evidence type="ECO:0000256" key="1">
    <source>
        <dbReference type="SAM" id="MobiDB-lite"/>
    </source>
</evidence>
<organism evidence="2 3">
    <name type="scientific">Ramazzottius varieornatus</name>
    <name type="common">Water bear</name>
    <name type="synonym">Tardigrade</name>
    <dbReference type="NCBI Taxonomy" id="947166"/>
    <lineage>
        <taxon>Eukaryota</taxon>
        <taxon>Metazoa</taxon>
        <taxon>Ecdysozoa</taxon>
        <taxon>Tardigrada</taxon>
        <taxon>Eutardigrada</taxon>
        <taxon>Parachela</taxon>
        <taxon>Hypsibioidea</taxon>
        <taxon>Ramazzottiidae</taxon>
        <taxon>Ramazzottius</taxon>
    </lineage>
</organism>
<feature type="region of interest" description="Disordered" evidence="1">
    <location>
        <begin position="38"/>
        <end position="81"/>
    </location>
</feature>
<protein>
    <submittedName>
        <fullName evidence="2">Uncharacterized protein</fullName>
    </submittedName>
</protein>
<comment type="caution">
    <text evidence="2">The sequence shown here is derived from an EMBL/GenBank/DDBJ whole genome shotgun (WGS) entry which is preliminary data.</text>
</comment>
<name>A0A1D1VWX2_RAMVA</name>
<gene>
    <name evidence="2" type="primary">RvY_16000-1</name>
    <name evidence="2" type="synonym">RvY_16000.1</name>
    <name evidence="2" type="ORF">RvY_16000</name>
</gene>
<proteinExistence type="predicted"/>
<dbReference type="EMBL" id="BDGG01000012">
    <property type="protein sequence ID" value="GAV05950.1"/>
    <property type="molecule type" value="Genomic_DNA"/>
</dbReference>
<accession>A0A1D1VWX2</accession>
<feature type="compositionally biased region" description="Polar residues" evidence="1">
    <location>
        <begin position="71"/>
        <end position="81"/>
    </location>
</feature>
<evidence type="ECO:0000313" key="2">
    <source>
        <dbReference type="EMBL" id="GAV05950.1"/>
    </source>
</evidence>
<sequence>MIRQRPAMQNHFSARSVEREWVSAIDYGHSLRETAEEKARRVGTRSSKNLRAAQRDLEERKLREGLKKRASQPSAKSKSVIQVTTTSMEEIEKLLIESDRVLAEARTLLAQHYQSAIPAR</sequence>
<dbReference type="OrthoDB" id="10602717at2759"/>
<dbReference type="AlphaFoldDB" id="A0A1D1VWX2"/>
<dbReference type="Proteomes" id="UP000186922">
    <property type="component" value="Unassembled WGS sequence"/>
</dbReference>
<reference evidence="2 3" key="1">
    <citation type="journal article" date="2016" name="Nat. Commun.">
        <title>Extremotolerant tardigrade genome and improved radiotolerance of human cultured cells by tardigrade-unique protein.</title>
        <authorList>
            <person name="Hashimoto T."/>
            <person name="Horikawa D.D."/>
            <person name="Saito Y."/>
            <person name="Kuwahara H."/>
            <person name="Kozuka-Hata H."/>
            <person name="Shin-I T."/>
            <person name="Minakuchi Y."/>
            <person name="Ohishi K."/>
            <person name="Motoyama A."/>
            <person name="Aizu T."/>
            <person name="Enomoto A."/>
            <person name="Kondo K."/>
            <person name="Tanaka S."/>
            <person name="Hara Y."/>
            <person name="Koshikawa S."/>
            <person name="Sagara H."/>
            <person name="Miura T."/>
            <person name="Yokobori S."/>
            <person name="Miyagawa K."/>
            <person name="Suzuki Y."/>
            <person name="Kubo T."/>
            <person name="Oyama M."/>
            <person name="Kohara Y."/>
            <person name="Fujiyama A."/>
            <person name="Arakawa K."/>
            <person name="Katayama T."/>
            <person name="Toyoda A."/>
            <person name="Kunieda T."/>
        </authorList>
    </citation>
    <scope>NUCLEOTIDE SEQUENCE [LARGE SCALE GENOMIC DNA]</scope>
    <source>
        <strain evidence="2 3">YOKOZUNA-1</strain>
    </source>
</reference>
<feature type="compositionally biased region" description="Basic and acidic residues" evidence="1">
    <location>
        <begin position="53"/>
        <end position="67"/>
    </location>
</feature>
<evidence type="ECO:0000313" key="3">
    <source>
        <dbReference type="Proteomes" id="UP000186922"/>
    </source>
</evidence>
<keyword evidence="3" id="KW-1185">Reference proteome</keyword>